<evidence type="ECO:0000313" key="1">
    <source>
        <dbReference type="EMBL" id="KAD2132547.1"/>
    </source>
</evidence>
<keyword evidence="2" id="KW-1185">Reference proteome</keyword>
<gene>
    <name evidence="1" type="ORF">E3N88_41793</name>
</gene>
<name>A0A5N6LJP2_9ASTR</name>
<accession>A0A5N6LJP2</accession>
<comment type="caution">
    <text evidence="1">The sequence shown here is derived from an EMBL/GenBank/DDBJ whole genome shotgun (WGS) entry which is preliminary data.</text>
</comment>
<sequence length="157" mass="17706">MCKCSSCARRASRVYGQLTIYIPTPPEIDGFDRKKERMDMHKFLRGIQASTLQVGASKWPLMVEIWCQAYRLTCVIDARRYARVHRMRRSIFHPRVSPEVEGTGQALRALKALSLPPAAMEGLGSASPFSINQGFIITCQTSSWCEDNMGAPLCKFF</sequence>
<dbReference type="AlphaFoldDB" id="A0A5N6LJP2"/>
<dbReference type="Proteomes" id="UP000326396">
    <property type="component" value="Unassembled WGS sequence"/>
</dbReference>
<protein>
    <submittedName>
        <fullName evidence="1">Uncharacterized protein</fullName>
    </submittedName>
</protein>
<dbReference type="EMBL" id="SZYD01000149">
    <property type="protein sequence ID" value="KAD2132547.1"/>
    <property type="molecule type" value="Genomic_DNA"/>
</dbReference>
<evidence type="ECO:0000313" key="2">
    <source>
        <dbReference type="Proteomes" id="UP000326396"/>
    </source>
</evidence>
<organism evidence="1 2">
    <name type="scientific">Mikania micrantha</name>
    <name type="common">bitter vine</name>
    <dbReference type="NCBI Taxonomy" id="192012"/>
    <lineage>
        <taxon>Eukaryota</taxon>
        <taxon>Viridiplantae</taxon>
        <taxon>Streptophyta</taxon>
        <taxon>Embryophyta</taxon>
        <taxon>Tracheophyta</taxon>
        <taxon>Spermatophyta</taxon>
        <taxon>Magnoliopsida</taxon>
        <taxon>eudicotyledons</taxon>
        <taxon>Gunneridae</taxon>
        <taxon>Pentapetalae</taxon>
        <taxon>asterids</taxon>
        <taxon>campanulids</taxon>
        <taxon>Asterales</taxon>
        <taxon>Asteraceae</taxon>
        <taxon>Asteroideae</taxon>
        <taxon>Heliantheae alliance</taxon>
        <taxon>Eupatorieae</taxon>
        <taxon>Mikania</taxon>
    </lineage>
</organism>
<proteinExistence type="predicted"/>
<reference evidence="1 2" key="1">
    <citation type="submission" date="2019-05" db="EMBL/GenBank/DDBJ databases">
        <title>Mikania micrantha, genome provides insights into the molecular mechanism of rapid growth.</title>
        <authorList>
            <person name="Liu B."/>
        </authorList>
    </citation>
    <scope>NUCLEOTIDE SEQUENCE [LARGE SCALE GENOMIC DNA]</scope>
    <source>
        <strain evidence="1">NLD-2019</strain>
        <tissue evidence="1">Leaf</tissue>
    </source>
</reference>